<sequence length="289" mass="32323">MTNLKGKIDFAVIVSVTNANPNGDPLNGNRPRENFDGYGEISDVCIKRKIRNRFQDMGETIFVQSDDRTTDSYTSLKDRAEGCEELKKEIDKKKSANRELCTKIACENWIDVRAFGQVFAFKGVDVSLGIRGPVSIHQAVSINPVDIVSMQITKSVNSEGGKESKASDTMGTKHRIEFGLYLIKGSVNVQLAEKTGFSQEDAELLKEALKTLFENDASSARPEGSMEVCKVYWWQHNEKTPKASTAKVHRSIQIKPKKSVVRPKSFFDYDVELLPLDCECVAPEEYSLV</sequence>
<name>A0A6L5XYJ9_9FIRM</name>
<evidence type="ECO:0000313" key="2">
    <source>
        <dbReference type="Proteomes" id="UP000482209"/>
    </source>
</evidence>
<dbReference type="NCBIfam" id="TIGR01595">
    <property type="entry name" value="cas_CT1132"/>
    <property type="match status" value="1"/>
</dbReference>
<comment type="caution">
    <text evidence="1">The sequence shown here is derived from an EMBL/GenBank/DDBJ whole genome shotgun (WGS) entry which is preliminary data.</text>
</comment>
<dbReference type="AlphaFoldDB" id="A0A6L5XYJ9"/>
<dbReference type="InterPro" id="IPR006482">
    <property type="entry name" value="Cas7_Csh2/Csh2"/>
</dbReference>
<dbReference type="NCBIfam" id="TIGR02589">
    <property type="entry name" value="cas_Csd2"/>
    <property type="match status" value="1"/>
</dbReference>
<dbReference type="GO" id="GO:0043571">
    <property type="term" value="P:maintenance of CRISPR repeat elements"/>
    <property type="evidence" value="ECO:0007669"/>
    <property type="project" value="InterPro"/>
</dbReference>
<accession>A0A6L5XYJ9</accession>
<dbReference type="InterPro" id="IPR013418">
    <property type="entry name" value="CRISPR-assoc_prot_Cas7/Csd2"/>
</dbReference>
<dbReference type="Pfam" id="PF05107">
    <property type="entry name" value="Cas_Cas7"/>
    <property type="match status" value="1"/>
</dbReference>
<gene>
    <name evidence="1" type="primary">cas7c</name>
    <name evidence="1" type="ORF">FYJ58_06525</name>
</gene>
<organism evidence="1 2">
    <name type="scientific">Velocimicrobium porci</name>
    <dbReference type="NCBI Taxonomy" id="2606634"/>
    <lineage>
        <taxon>Bacteria</taxon>
        <taxon>Bacillati</taxon>
        <taxon>Bacillota</taxon>
        <taxon>Clostridia</taxon>
        <taxon>Lachnospirales</taxon>
        <taxon>Lachnospiraceae</taxon>
        <taxon>Velocimicrobium</taxon>
    </lineage>
</organism>
<dbReference type="EMBL" id="VUMT01000008">
    <property type="protein sequence ID" value="MSS63531.1"/>
    <property type="molecule type" value="Genomic_DNA"/>
</dbReference>
<dbReference type="Proteomes" id="UP000482209">
    <property type="component" value="Unassembled WGS sequence"/>
</dbReference>
<keyword evidence="2" id="KW-1185">Reference proteome</keyword>
<protein>
    <submittedName>
        <fullName evidence="1">Type I-C CRISPR-associated protein Cas7/Csd2</fullName>
    </submittedName>
</protein>
<dbReference type="RefSeq" id="WP_154518937.1">
    <property type="nucleotide sequence ID" value="NZ_VUMT01000008.1"/>
</dbReference>
<reference evidence="1 2" key="1">
    <citation type="submission" date="2019-08" db="EMBL/GenBank/DDBJ databases">
        <title>In-depth cultivation of the pig gut microbiome towards novel bacterial diversity and tailored functional studies.</title>
        <authorList>
            <person name="Wylensek D."/>
            <person name="Hitch T.C.A."/>
            <person name="Clavel T."/>
        </authorList>
    </citation>
    <scope>NUCLEOTIDE SEQUENCE [LARGE SCALE GENOMIC DNA]</scope>
    <source>
        <strain evidence="1 2">WCA-693-APC-MOT-I</strain>
    </source>
</reference>
<evidence type="ECO:0000313" key="1">
    <source>
        <dbReference type="EMBL" id="MSS63531.1"/>
    </source>
</evidence>
<proteinExistence type="predicted"/>